<sequence>MAIPETQLETWTHVGAAAQSAATYQSIKGVIEHKDAPYSSRRIDSFLQGSYGNDTNVYGADSDVDIVLRTRGLLHYNIDALSGPEKTAFKTAYPTPAEYTLKSFRTDVIAWLDKQYGSDLDTSGKKALRLKANGTRRSSDILLVAPHKKYSRYYSEQDKECIEGVLFITTNGTEIVNYPKQHSENMTRKHQATAEWLKPTVRIFKNMRNRLIRDGKIKSGVAPSYFIEGMLYNVPVSEFGVSYANTVDKCWGWLNSPPDASALMCANGIHPLVRDNSHTSWPIQGYLDFLAETQKLWVQWK</sequence>
<dbReference type="EMBL" id="LFJC01000003">
    <property type="protein sequence ID" value="PIT04775.1"/>
    <property type="molecule type" value="Genomic_DNA"/>
</dbReference>
<evidence type="ECO:0000256" key="3">
    <source>
        <dbReference type="ARBA" id="ARBA00022741"/>
    </source>
</evidence>
<evidence type="ECO:0000256" key="2">
    <source>
        <dbReference type="ARBA" id="ARBA00022695"/>
    </source>
</evidence>
<comment type="caution">
    <text evidence="6">The sequence shown here is derived from an EMBL/GenBank/DDBJ whole genome shotgun (WGS) entry which is preliminary data.</text>
</comment>
<evidence type="ECO:0000259" key="5">
    <source>
        <dbReference type="Pfam" id="PF26305"/>
    </source>
</evidence>
<dbReference type="GO" id="GO:0016779">
    <property type="term" value="F:nucleotidyltransferase activity"/>
    <property type="evidence" value="ECO:0007669"/>
    <property type="project" value="InterPro"/>
</dbReference>
<evidence type="ECO:0000313" key="6">
    <source>
        <dbReference type="EMBL" id="PIT04775.1"/>
    </source>
</evidence>
<keyword evidence="4" id="KW-0051">Antiviral defense</keyword>
<dbReference type="Pfam" id="PF26305">
    <property type="entry name" value="CD_NTase_C"/>
    <property type="match status" value="1"/>
</dbReference>
<dbReference type="CDD" id="cd05400">
    <property type="entry name" value="NT_2-5OAS_ClassI-CCAase"/>
    <property type="match status" value="1"/>
</dbReference>
<feature type="domain" description="cGAS/DncV-like nucleotidyltransferase C-terminal helical" evidence="5">
    <location>
        <begin position="184"/>
        <end position="297"/>
    </location>
</feature>
<dbReference type="AlphaFoldDB" id="A0A2M6UJT2"/>
<keyword evidence="1" id="KW-0808">Transferase</keyword>
<dbReference type="GO" id="GO:0051607">
    <property type="term" value="P:defense response to virus"/>
    <property type="evidence" value="ECO:0007669"/>
    <property type="project" value="UniProtKB-KW"/>
</dbReference>
<keyword evidence="7" id="KW-1185">Reference proteome</keyword>
<evidence type="ECO:0000313" key="7">
    <source>
        <dbReference type="Proteomes" id="UP000228930"/>
    </source>
</evidence>
<dbReference type="Proteomes" id="UP000228930">
    <property type="component" value="Unassembled WGS sequence"/>
</dbReference>
<keyword evidence="3" id="KW-0547">Nucleotide-binding</keyword>
<name>A0A2M6UJT2_9BRAD</name>
<dbReference type="RefSeq" id="WP_174719177.1">
    <property type="nucleotide sequence ID" value="NZ_LFJC01000003.1"/>
</dbReference>
<dbReference type="InterPro" id="IPR058909">
    <property type="entry name" value="CD_NTase_C"/>
</dbReference>
<proteinExistence type="predicted"/>
<protein>
    <recommendedName>
        <fullName evidence="5">cGAS/DncV-like nucleotidyltransferase C-terminal helical domain-containing protein</fullName>
    </recommendedName>
</protein>
<reference evidence="6 7" key="1">
    <citation type="submission" date="2015-06" db="EMBL/GenBank/DDBJ databases">
        <title>Comparative genome analysis of nirS-carrying Bradyrhizobium sp. strains.</title>
        <authorList>
            <person name="Ishii S."/>
            <person name="Jang J."/>
            <person name="Nishizawa T."/>
            <person name="Senoo K."/>
        </authorList>
    </citation>
    <scope>NUCLEOTIDE SEQUENCE [LARGE SCALE GENOMIC DNA]</scope>
    <source>
        <strain evidence="6 7">TSA1</strain>
    </source>
</reference>
<dbReference type="InterPro" id="IPR006116">
    <property type="entry name" value="NT_2-5OAS_ClassI-CCAase"/>
</dbReference>
<keyword evidence="2" id="KW-0548">Nucleotidyltransferase</keyword>
<organism evidence="6 7">
    <name type="scientific">Bradyrhizobium nitroreducens</name>
    <dbReference type="NCBI Taxonomy" id="709803"/>
    <lineage>
        <taxon>Bacteria</taxon>
        <taxon>Pseudomonadati</taxon>
        <taxon>Pseudomonadota</taxon>
        <taxon>Alphaproteobacteria</taxon>
        <taxon>Hyphomicrobiales</taxon>
        <taxon>Nitrobacteraceae</taxon>
        <taxon>Bradyrhizobium</taxon>
    </lineage>
</organism>
<evidence type="ECO:0000256" key="1">
    <source>
        <dbReference type="ARBA" id="ARBA00022679"/>
    </source>
</evidence>
<evidence type="ECO:0000256" key="4">
    <source>
        <dbReference type="ARBA" id="ARBA00023118"/>
    </source>
</evidence>
<accession>A0A2M6UJT2</accession>
<gene>
    <name evidence="6" type="ORF">TSA1_31510</name>
</gene>